<proteinExistence type="evidence at transcript level"/>
<reference evidence="1" key="1">
    <citation type="submission" date="2004-03" db="EMBL/GenBank/DDBJ databases">
        <title>A genome-wide screening approach for membrane-targeted gene products.</title>
        <authorList>
            <person name="Jaaro H."/>
            <person name="Levy Z."/>
            <person name="Fainzilber M."/>
        </authorList>
    </citation>
    <scope>NUCLEOTIDE SEQUENCE</scope>
    <source>
        <tissue evidence="1">CNS</tissue>
    </source>
</reference>
<organism evidence="1">
    <name type="scientific">Lymnaea stagnalis</name>
    <name type="common">Great pond snail</name>
    <name type="synonym">Helix stagnalis</name>
    <dbReference type="NCBI Taxonomy" id="6523"/>
    <lineage>
        <taxon>Eukaryota</taxon>
        <taxon>Metazoa</taxon>
        <taxon>Spiralia</taxon>
        <taxon>Lophotrochozoa</taxon>
        <taxon>Mollusca</taxon>
        <taxon>Gastropoda</taxon>
        <taxon>Heterobranchia</taxon>
        <taxon>Euthyneura</taxon>
        <taxon>Panpulmonata</taxon>
        <taxon>Hygrophila</taxon>
        <taxon>Lymnaeoidea</taxon>
        <taxon>Lymnaeidae</taxon>
        <taxon>Lymnaea</taxon>
    </lineage>
</organism>
<dbReference type="AlphaFoldDB" id="Q592W3"/>
<feature type="non-terminal residue" evidence="1">
    <location>
        <position position="1"/>
    </location>
</feature>
<feature type="non-terminal residue" evidence="1">
    <location>
        <position position="96"/>
    </location>
</feature>
<dbReference type="EMBL" id="AY577350">
    <property type="protein sequence ID" value="AAS86676.1"/>
    <property type="molecule type" value="mRNA"/>
</dbReference>
<evidence type="ECO:0000313" key="1">
    <source>
        <dbReference type="EMBL" id="AAS86676.1"/>
    </source>
</evidence>
<protein>
    <submittedName>
        <fullName evidence="1">Uncharacterized protein</fullName>
    </submittedName>
</protein>
<name>Q592W3_LYMST</name>
<accession>Q592W3</accession>
<sequence>MEFLKALDEAKKQGISKEEFVQIWDTEAKLNLQKEESRTLELRLACGTQRDPILPALTSDKIEDLLHKNLKAQQHQIQELKSSILKEHQVQYQEIA</sequence>